<proteinExistence type="predicted"/>
<dbReference type="EMBL" id="CAMXCT010006536">
    <property type="protein sequence ID" value="CAI4015557.1"/>
    <property type="molecule type" value="Genomic_DNA"/>
</dbReference>
<reference evidence="3" key="1">
    <citation type="submission" date="2022-10" db="EMBL/GenBank/DDBJ databases">
        <authorList>
            <person name="Chen Y."/>
            <person name="Dougan E. K."/>
            <person name="Chan C."/>
            <person name="Rhodes N."/>
            <person name="Thang M."/>
        </authorList>
    </citation>
    <scope>NUCLEOTIDE SEQUENCE</scope>
</reference>
<dbReference type="AlphaFoldDB" id="A0A9P1DU72"/>
<dbReference type="EMBL" id="CAMXCT030006536">
    <property type="protein sequence ID" value="CAL4802869.1"/>
    <property type="molecule type" value="Genomic_DNA"/>
</dbReference>
<protein>
    <submittedName>
        <fullName evidence="3">Uncharacterized protein</fullName>
    </submittedName>
</protein>
<dbReference type="Proteomes" id="UP001152797">
    <property type="component" value="Unassembled WGS sequence"/>
</dbReference>
<reference evidence="4" key="2">
    <citation type="submission" date="2024-04" db="EMBL/GenBank/DDBJ databases">
        <authorList>
            <person name="Chen Y."/>
            <person name="Shah S."/>
            <person name="Dougan E. K."/>
            <person name="Thang M."/>
            <person name="Chan C."/>
        </authorList>
    </citation>
    <scope>NUCLEOTIDE SEQUENCE [LARGE SCALE GENOMIC DNA]</scope>
</reference>
<evidence type="ECO:0000313" key="4">
    <source>
        <dbReference type="EMBL" id="CAL1168932.1"/>
    </source>
</evidence>
<dbReference type="OrthoDB" id="445651at2759"/>
<feature type="region of interest" description="Disordered" evidence="1">
    <location>
        <begin position="220"/>
        <end position="240"/>
    </location>
</feature>
<keyword evidence="2" id="KW-0732">Signal</keyword>
<feature type="chain" id="PRO_5043271883" evidence="2">
    <location>
        <begin position="19"/>
        <end position="304"/>
    </location>
</feature>
<keyword evidence="5" id="KW-1185">Reference proteome</keyword>
<name>A0A9P1DU72_9DINO</name>
<comment type="caution">
    <text evidence="3">The sequence shown here is derived from an EMBL/GenBank/DDBJ whole genome shotgun (WGS) entry which is preliminary data.</text>
</comment>
<evidence type="ECO:0000256" key="2">
    <source>
        <dbReference type="SAM" id="SignalP"/>
    </source>
</evidence>
<evidence type="ECO:0000313" key="3">
    <source>
        <dbReference type="EMBL" id="CAI4015557.1"/>
    </source>
</evidence>
<feature type="signal peptide" evidence="2">
    <location>
        <begin position="1"/>
        <end position="18"/>
    </location>
</feature>
<gene>
    <name evidence="3" type="ORF">C1SCF055_LOCUS40379</name>
</gene>
<sequence>MKMRLSAWLMLALHVSASGESAAHFGPGGCVSAWLSESKSCVVQTSCAKHAAQLASYALRLVCVGHDGGRVLHSFQEGTFDAEETFDTHITCQRCDSGDDVEPVTAVAPAALAKERSLVTVNASELQGLEEEVKLLKSSMVSMAKVVAQLKLQVTSEPAVQPHGLRGAVTNATVAAPKVPNVTALPVHAPVPNVTALPVHAPEINTSFFLREALAASANTTRSAAGPAPPMRAPSGTSGALNPAAALRTLRKRGASFLGVDRLDSAERAALAASVASAQKEAEEAALQAEKDAEALTNTVDTKA</sequence>
<evidence type="ECO:0000313" key="5">
    <source>
        <dbReference type="Proteomes" id="UP001152797"/>
    </source>
</evidence>
<organism evidence="3">
    <name type="scientific">Cladocopium goreaui</name>
    <dbReference type="NCBI Taxonomy" id="2562237"/>
    <lineage>
        <taxon>Eukaryota</taxon>
        <taxon>Sar</taxon>
        <taxon>Alveolata</taxon>
        <taxon>Dinophyceae</taxon>
        <taxon>Suessiales</taxon>
        <taxon>Symbiodiniaceae</taxon>
        <taxon>Cladocopium</taxon>
    </lineage>
</organism>
<evidence type="ECO:0000256" key="1">
    <source>
        <dbReference type="SAM" id="MobiDB-lite"/>
    </source>
</evidence>
<dbReference type="EMBL" id="CAMXCT020006536">
    <property type="protein sequence ID" value="CAL1168932.1"/>
    <property type="molecule type" value="Genomic_DNA"/>
</dbReference>
<accession>A0A9P1DU72</accession>